<dbReference type="Proteomes" id="UP000176409">
    <property type="component" value="Unassembled WGS sequence"/>
</dbReference>
<comment type="caution">
    <text evidence="1">The sequence shown here is derived from an EMBL/GenBank/DDBJ whole genome shotgun (WGS) entry which is preliminary data.</text>
</comment>
<evidence type="ECO:0000313" key="2">
    <source>
        <dbReference type="Proteomes" id="UP000176409"/>
    </source>
</evidence>
<organism evidence="1 2">
    <name type="scientific">Candidatus Gottesmanbacteria bacterium RIFCSPLOWO2_01_FULL_49_10</name>
    <dbReference type="NCBI Taxonomy" id="1798396"/>
    <lineage>
        <taxon>Bacteria</taxon>
        <taxon>Candidatus Gottesmaniibacteriota</taxon>
    </lineage>
</organism>
<protein>
    <recommendedName>
        <fullName evidence="3">Bacterial Ig domain-containing protein</fullName>
    </recommendedName>
</protein>
<dbReference type="AlphaFoldDB" id="A0A1F6B1F2"/>
<dbReference type="InterPro" id="IPR013783">
    <property type="entry name" value="Ig-like_fold"/>
</dbReference>
<gene>
    <name evidence="1" type="ORF">A2973_05520</name>
</gene>
<dbReference type="Gene3D" id="2.60.40.10">
    <property type="entry name" value="Immunoglobulins"/>
    <property type="match status" value="1"/>
</dbReference>
<evidence type="ECO:0008006" key="3">
    <source>
        <dbReference type="Google" id="ProtNLM"/>
    </source>
</evidence>
<reference evidence="1 2" key="1">
    <citation type="journal article" date="2016" name="Nat. Commun.">
        <title>Thousands of microbial genomes shed light on interconnected biogeochemical processes in an aquifer system.</title>
        <authorList>
            <person name="Anantharaman K."/>
            <person name="Brown C.T."/>
            <person name="Hug L.A."/>
            <person name="Sharon I."/>
            <person name="Castelle C.J."/>
            <person name="Probst A.J."/>
            <person name="Thomas B.C."/>
            <person name="Singh A."/>
            <person name="Wilkins M.J."/>
            <person name="Karaoz U."/>
            <person name="Brodie E.L."/>
            <person name="Williams K.H."/>
            <person name="Hubbard S.S."/>
            <person name="Banfield J.F."/>
        </authorList>
    </citation>
    <scope>NUCLEOTIDE SEQUENCE [LARGE SCALE GENOMIC DNA]</scope>
</reference>
<evidence type="ECO:0000313" key="1">
    <source>
        <dbReference type="EMBL" id="OGG30633.1"/>
    </source>
</evidence>
<dbReference type="STRING" id="1798396.A2973_05520"/>
<proteinExistence type="predicted"/>
<name>A0A1F6B1F2_9BACT</name>
<accession>A0A1F6B1F2</accession>
<dbReference type="EMBL" id="MFJZ01000011">
    <property type="protein sequence ID" value="OGG30633.1"/>
    <property type="molecule type" value="Genomic_DNA"/>
</dbReference>
<sequence>MNKDALLATGIGLGLGLLIAVLFIFGPGLATSITKIKLPQINFSRRTTTQQTPTPDQKKQELTLVVSAPLDQAIEPTKDVVVSGVTVPGATVVIQGSNDDDVATADSEGKYAGKITVSEGKNDITVTAYSDQKQLTQSLSVYFTEEKF</sequence>